<evidence type="ECO:0000259" key="4">
    <source>
        <dbReference type="Pfam" id="PF01494"/>
    </source>
</evidence>
<keyword evidence="3" id="KW-0274">FAD</keyword>
<reference evidence="5 6" key="1">
    <citation type="submission" date="2019-05" db="EMBL/GenBank/DDBJ databases">
        <authorList>
            <consortium name="Pathogen Informatics"/>
        </authorList>
    </citation>
    <scope>NUCLEOTIDE SEQUENCE [LARGE SCALE GENOMIC DNA]</scope>
    <source>
        <strain evidence="5 6">NCTC12971</strain>
    </source>
</reference>
<dbReference type="InterPro" id="IPR036188">
    <property type="entry name" value="FAD/NAD-bd_sf"/>
</dbReference>
<comment type="cofactor">
    <cofactor evidence="1">
        <name>FAD</name>
        <dbReference type="ChEBI" id="CHEBI:57692"/>
    </cofactor>
</comment>
<dbReference type="PANTHER" id="PTHR43004:SF19">
    <property type="entry name" value="BINDING MONOOXYGENASE, PUTATIVE (JCVI)-RELATED"/>
    <property type="match status" value="1"/>
</dbReference>
<organism evidence="5 6">
    <name type="scientific">Serratia rubidaea</name>
    <name type="common">Serratia marinorubra</name>
    <dbReference type="NCBI Taxonomy" id="61652"/>
    <lineage>
        <taxon>Bacteria</taxon>
        <taxon>Pseudomonadati</taxon>
        <taxon>Pseudomonadota</taxon>
        <taxon>Gammaproteobacteria</taxon>
        <taxon>Enterobacterales</taxon>
        <taxon>Yersiniaceae</taxon>
        <taxon>Serratia</taxon>
    </lineage>
</organism>
<dbReference type="Pfam" id="PF01494">
    <property type="entry name" value="FAD_binding_3"/>
    <property type="match status" value="1"/>
</dbReference>
<proteinExistence type="predicted"/>
<dbReference type="PANTHER" id="PTHR43004">
    <property type="entry name" value="TRK SYSTEM POTASSIUM UPTAKE PROTEIN"/>
    <property type="match status" value="1"/>
</dbReference>
<evidence type="ECO:0000256" key="1">
    <source>
        <dbReference type="ARBA" id="ARBA00001974"/>
    </source>
</evidence>
<keyword evidence="5" id="KW-0560">Oxidoreductase</keyword>
<dbReference type="InterPro" id="IPR050641">
    <property type="entry name" value="RIFMO-like"/>
</dbReference>
<dbReference type="GO" id="GO:0018677">
    <property type="term" value="F:pentachlorophenol monooxygenase activity"/>
    <property type="evidence" value="ECO:0007669"/>
    <property type="project" value="UniProtKB-EC"/>
</dbReference>
<accession>A0A4U9HI76</accession>
<sequence>MEKQPLPHAEHPQVLIVGAGPVGLTLAILLKQYGVPLRIIEKNAGPSTSTKAMAIHSRTLEVFRELGIADRAVAQGFAIKAFSIQANQRRIINYNFSLLEAAWPMLLSLPQPDAEKLMLQRLEALGVNVEWNTTLNDIRQGGRRRQRAASAGGW</sequence>
<dbReference type="InterPro" id="IPR002938">
    <property type="entry name" value="FAD-bd"/>
</dbReference>
<dbReference type="GO" id="GO:0071949">
    <property type="term" value="F:FAD binding"/>
    <property type="evidence" value="ECO:0007669"/>
    <property type="project" value="InterPro"/>
</dbReference>
<gene>
    <name evidence="5" type="primary">pcpB_2</name>
    <name evidence="5" type="ORF">NCTC12971_03215</name>
</gene>
<protein>
    <submittedName>
        <fullName evidence="5">Pentachlorophenol 4-monooxygenase</fullName>
        <ecNumber evidence="5">1.14.13.50</ecNumber>
    </submittedName>
</protein>
<evidence type="ECO:0000256" key="2">
    <source>
        <dbReference type="ARBA" id="ARBA00022630"/>
    </source>
</evidence>
<dbReference type="SUPFAM" id="SSF51905">
    <property type="entry name" value="FAD/NAD(P)-binding domain"/>
    <property type="match status" value="1"/>
</dbReference>
<evidence type="ECO:0000313" key="5">
    <source>
        <dbReference type="EMBL" id="VTP63554.1"/>
    </source>
</evidence>
<keyword evidence="2" id="KW-0285">Flavoprotein</keyword>
<evidence type="ECO:0000313" key="6">
    <source>
        <dbReference type="Proteomes" id="UP000307968"/>
    </source>
</evidence>
<dbReference type="AlphaFoldDB" id="A0A4U9HI76"/>
<dbReference type="Gene3D" id="3.50.50.60">
    <property type="entry name" value="FAD/NAD(P)-binding domain"/>
    <property type="match status" value="1"/>
</dbReference>
<feature type="domain" description="FAD-binding" evidence="4">
    <location>
        <begin position="13"/>
        <end position="142"/>
    </location>
</feature>
<dbReference type="Proteomes" id="UP000307968">
    <property type="component" value="Chromosome"/>
</dbReference>
<keyword evidence="5" id="KW-0503">Monooxygenase</keyword>
<dbReference type="EMBL" id="LR590463">
    <property type="protein sequence ID" value="VTP63554.1"/>
    <property type="molecule type" value="Genomic_DNA"/>
</dbReference>
<evidence type="ECO:0000256" key="3">
    <source>
        <dbReference type="ARBA" id="ARBA00022827"/>
    </source>
</evidence>
<name>A0A4U9HI76_SERRU</name>
<dbReference type="EC" id="1.14.13.50" evidence="5"/>